<evidence type="ECO:0000313" key="20">
    <source>
        <dbReference type="Proteomes" id="UP000323392"/>
    </source>
</evidence>
<dbReference type="EMBL" id="FRBG01000006">
    <property type="protein sequence ID" value="SHK85401.1"/>
    <property type="molecule type" value="Genomic_DNA"/>
</dbReference>
<feature type="transmembrane region" description="Helical" evidence="16">
    <location>
        <begin position="119"/>
        <end position="141"/>
    </location>
</feature>
<keyword evidence="6" id="KW-0444">Lipid biosynthesis</keyword>
<keyword evidence="12" id="KW-0594">Phospholipid biosynthesis</keyword>
<dbReference type="Gene3D" id="1.20.120.1760">
    <property type="match status" value="1"/>
</dbReference>
<dbReference type="InterPro" id="IPR048254">
    <property type="entry name" value="CDP_ALCOHOL_P_TRANSF_CS"/>
</dbReference>
<sequence>MNIRKVIPNILTFINMSLGITSILLDDIMLASSFILLAAIFDRYDGKVARALKAESEFGKQLDSLSDIVSFGIAPAILVFRLNLFKLGFAGYAIVILFILCGAFRLARFNILNIKDMCVGLPITIAGFILALNCLLHCLSLDRFNEINIFFTVTLTLFLSVLMVMKFQFKKI</sequence>
<evidence type="ECO:0000256" key="14">
    <source>
        <dbReference type="ARBA" id="ARBA00032361"/>
    </source>
</evidence>
<dbReference type="Proteomes" id="UP000323392">
    <property type="component" value="Unassembled WGS sequence"/>
</dbReference>
<evidence type="ECO:0000313" key="18">
    <source>
        <dbReference type="EMBL" id="SHK85401.1"/>
    </source>
</evidence>
<evidence type="ECO:0000256" key="7">
    <source>
        <dbReference type="ARBA" id="ARBA00022679"/>
    </source>
</evidence>
<dbReference type="GO" id="GO:0003882">
    <property type="term" value="F:CDP-diacylglycerol-serine O-phosphatidyltransferase activity"/>
    <property type="evidence" value="ECO:0007669"/>
    <property type="project" value="UniProtKB-EC"/>
</dbReference>
<keyword evidence="20" id="KW-1185">Reference proteome</keyword>
<dbReference type="EMBL" id="LSFY01000001">
    <property type="protein sequence ID" value="KXZ39268.1"/>
    <property type="molecule type" value="Genomic_DNA"/>
</dbReference>
<dbReference type="NCBIfam" id="TIGR00473">
    <property type="entry name" value="pssA"/>
    <property type="match status" value="1"/>
</dbReference>
<dbReference type="GO" id="GO:0016020">
    <property type="term" value="C:membrane"/>
    <property type="evidence" value="ECO:0007669"/>
    <property type="project" value="InterPro"/>
</dbReference>
<dbReference type="InterPro" id="IPR043130">
    <property type="entry name" value="CDP-OH_PTrfase_TM_dom"/>
</dbReference>
<evidence type="ECO:0000256" key="5">
    <source>
        <dbReference type="ARBA" id="ARBA00017171"/>
    </source>
</evidence>
<name>A0A150FNX2_CLOPD</name>
<dbReference type="Proteomes" id="UP000092605">
    <property type="component" value="Unassembled WGS sequence"/>
</dbReference>
<organism evidence="17 19">
    <name type="scientific">Alkalithermobacter thermoalcaliphilus JW-YL-7 = DSM 7308</name>
    <dbReference type="NCBI Taxonomy" id="1121328"/>
    <lineage>
        <taxon>Bacteria</taxon>
        <taxon>Bacillati</taxon>
        <taxon>Bacillota</taxon>
        <taxon>Clostridia</taxon>
        <taxon>Peptostreptococcales</taxon>
        <taxon>Tepidibacteraceae</taxon>
        <taxon>Alkalithermobacter</taxon>
    </lineage>
</organism>
<evidence type="ECO:0000256" key="8">
    <source>
        <dbReference type="ARBA" id="ARBA00022692"/>
    </source>
</evidence>
<evidence type="ECO:0000256" key="12">
    <source>
        <dbReference type="ARBA" id="ARBA00023209"/>
    </source>
</evidence>
<protein>
    <recommendedName>
        <fullName evidence="5">CDP-diacylglycerol--serine O-phosphatidyltransferase</fullName>
        <ecNumber evidence="4">2.7.8.8</ecNumber>
    </recommendedName>
    <alternativeName>
        <fullName evidence="14">Phosphatidylserine synthase</fullName>
    </alternativeName>
</protein>
<evidence type="ECO:0000256" key="6">
    <source>
        <dbReference type="ARBA" id="ARBA00022516"/>
    </source>
</evidence>
<evidence type="ECO:0000256" key="16">
    <source>
        <dbReference type="SAM" id="Phobius"/>
    </source>
</evidence>
<dbReference type="PANTHER" id="PTHR14269:SF61">
    <property type="entry name" value="CDP-DIACYLGLYCEROL--SERINE O-PHOSPHATIDYLTRANSFERASE"/>
    <property type="match status" value="1"/>
</dbReference>
<evidence type="ECO:0000256" key="13">
    <source>
        <dbReference type="ARBA" id="ARBA00023264"/>
    </source>
</evidence>
<keyword evidence="11 16" id="KW-0472">Membrane</keyword>
<comment type="similarity">
    <text evidence="3 15">Belongs to the CDP-alcohol phosphatidyltransferase class-I family.</text>
</comment>
<evidence type="ECO:0000256" key="15">
    <source>
        <dbReference type="RuleBase" id="RU003750"/>
    </source>
</evidence>
<dbReference type="AlphaFoldDB" id="A0A150FNX2"/>
<dbReference type="RefSeq" id="WP_066068136.1">
    <property type="nucleotide sequence ID" value="NZ_FRBG01000006.1"/>
</dbReference>
<evidence type="ECO:0000313" key="17">
    <source>
        <dbReference type="EMBL" id="KXZ39268.1"/>
    </source>
</evidence>
<dbReference type="STRING" id="1121328.JWYL7_0343"/>
<comment type="subcellular location">
    <subcellularLocation>
        <location evidence="2">Endomembrane system</location>
        <topology evidence="2">Multi-pass membrane protein</topology>
    </subcellularLocation>
</comment>
<reference evidence="18 20" key="2">
    <citation type="submission" date="2016-11" db="EMBL/GenBank/DDBJ databases">
        <authorList>
            <person name="Varghese N."/>
            <person name="Submissions S."/>
        </authorList>
    </citation>
    <scope>NUCLEOTIDE SEQUENCE [LARGE SCALE GENOMIC DNA]</scope>
    <source>
        <strain evidence="18 20">DSM 7308</strain>
    </source>
</reference>
<dbReference type="GO" id="GO:0008654">
    <property type="term" value="P:phospholipid biosynthetic process"/>
    <property type="evidence" value="ECO:0007669"/>
    <property type="project" value="UniProtKB-KW"/>
</dbReference>
<reference evidence="17 19" key="1">
    <citation type="submission" date="2016-02" db="EMBL/GenBank/DDBJ databases">
        <title>Draft genome sequence for Clostridium paradoxum JW-YL-7.</title>
        <authorList>
            <person name="Utturkar S.M."/>
            <person name="Lancaster A."/>
            <person name="Poole F.L."/>
            <person name="Adams M.W."/>
            <person name="Brown S.D."/>
        </authorList>
    </citation>
    <scope>NUCLEOTIDE SEQUENCE [LARGE SCALE GENOMIC DNA]</scope>
    <source>
        <strain evidence="17 19">JW-YL-7</strain>
    </source>
</reference>
<dbReference type="PANTHER" id="PTHR14269">
    <property type="entry name" value="CDP-DIACYLGLYCEROL--GLYCEROL-3-PHOSPHATE 3-PHOSPHATIDYLTRANSFERASE-RELATED"/>
    <property type="match status" value="1"/>
</dbReference>
<dbReference type="InterPro" id="IPR004533">
    <property type="entry name" value="CDP-diaglyc--ser_O-PTrfase"/>
</dbReference>
<gene>
    <name evidence="17" type="ORF">JWYL7_0343</name>
    <name evidence="18" type="ORF">SAMN05661008_01014</name>
</gene>
<dbReference type="Pfam" id="PF01066">
    <property type="entry name" value="CDP-OH_P_transf"/>
    <property type="match status" value="1"/>
</dbReference>
<evidence type="ECO:0000256" key="4">
    <source>
        <dbReference type="ARBA" id="ARBA00013174"/>
    </source>
</evidence>
<dbReference type="InterPro" id="IPR000462">
    <property type="entry name" value="CDP-OH_P_trans"/>
</dbReference>
<comment type="caution">
    <text evidence="17">The sequence shown here is derived from an EMBL/GenBank/DDBJ whole genome shotgun (WGS) entry which is preliminary data.</text>
</comment>
<dbReference type="GO" id="GO:0012505">
    <property type="term" value="C:endomembrane system"/>
    <property type="evidence" value="ECO:0007669"/>
    <property type="project" value="UniProtKB-SubCell"/>
</dbReference>
<feature type="transmembrane region" description="Helical" evidence="16">
    <location>
        <begin position="147"/>
        <end position="165"/>
    </location>
</feature>
<evidence type="ECO:0000313" key="19">
    <source>
        <dbReference type="Proteomes" id="UP000092605"/>
    </source>
</evidence>
<evidence type="ECO:0000256" key="2">
    <source>
        <dbReference type="ARBA" id="ARBA00004127"/>
    </source>
</evidence>
<keyword evidence="8 16" id="KW-0812">Transmembrane</keyword>
<keyword evidence="10" id="KW-0443">Lipid metabolism</keyword>
<feature type="transmembrane region" description="Helical" evidence="16">
    <location>
        <begin position="89"/>
        <end position="107"/>
    </location>
</feature>
<keyword evidence="7 15" id="KW-0808">Transferase</keyword>
<keyword evidence="13" id="KW-1208">Phospholipid metabolism</keyword>
<dbReference type="PATRIC" id="fig|1121328.3.peg.342"/>
<evidence type="ECO:0000256" key="11">
    <source>
        <dbReference type="ARBA" id="ARBA00023136"/>
    </source>
</evidence>
<evidence type="ECO:0000256" key="10">
    <source>
        <dbReference type="ARBA" id="ARBA00023098"/>
    </source>
</evidence>
<keyword evidence="9 16" id="KW-1133">Transmembrane helix</keyword>
<feature type="transmembrane region" description="Helical" evidence="16">
    <location>
        <begin position="62"/>
        <end position="83"/>
    </location>
</feature>
<evidence type="ECO:0000256" key="3">
    <source>
        <dbReference type="ARBA" id="ARBA00010441"/>
    </source>
</evidence>
<evidence type="ECO:0000256" key="1">
    <source>
        <dbReference type="ARBA" id="ARBA00000287"/>
    </source>
</evidence>
<dbReference type="InterPro" id="IPR050324">
    <property type="entry name" value="CDP-alcohol_PTase-I"/>
</dbReference>
<accession>A0A150FNX2</accession>
<dbReference type="PROSITE" id="PS00379">
    <property type="entry name" value="CDP_ALCOHOL_P_TRANSF"/>
    <property type="match status" value="1"/>
</dbReference>
<evidence type="ECO:0000256" key="9">
    <source>
        <dbReference type="ARBA" id="ARBA00022989"/>
    </source>
</evidence>
<proteinExistence type="inferred from homology"/>
<feature type="transmembrane region" description="Helical" evidence="16">
    <location>
        <begin position="20"/>
        <end position="41"/>
    </location>
</feature>
<comment type="catalytic activity">
    <reaction evidence="1">
        <text>a CDP-1,2-diacyl-sn-glycerol + L-serine = a 1,2-diacyl-sn-glycero-3-phospho-L-serine + CMP + H(+)</text>
        <dbReference type="Rhea" id="RHEA:16913"/>
        <dbReference type="ChEBI" id="CHEBI:15378"/>
        <dbReference type="ChEBI" id="CHEBI:33384"/>
        <dbReference type="ChEBI" id="CHEBI:57262"/>
        <dbReference type="ChEBI" id="CHEBI:58332"/>
        <dbReference type="ChEBI" id="CHEBI:60377"/>
        <dbReference type="EC" id="2.7.8.8"/>
    </reaction>
</comment>
<dbReference type="EC" id="2.7.8.8" evidence="4"/>